<feature type="region of interest" description="Disordered" evidence="1">
    <location>
        <begin position="132"/>
        <end position="295"/>
    </location>
</feature>
<protein>
    <recommendedName>
        <fullName evidence="4">CLOCK-interacting pacemaker</fullName>
    </recommendedName>
</protein>
<feature type="compositionally biased region" description="Pro residues" evidence="1">
    <location>
        <begin position="259"/>
        <end position="271"/>
    </location>
</feature>
<feature type="compositionally biased region" description="Low complexity" evidence="1">
    <location>
        <begin position="163"/>
        <end position="182"/>
    </location>
</feature>
<feature type="region of interest" description="Disordered" evidence="1">
    <location>
        <begin position="1"/>
        <end position="72"/>
    </location>
</feature>
<dbReference type="InterPro" id="IPR031602">
    <property type="entry name" value="CIPC"/>
</dbReference>
<feature type="compositionally biased region" description="Polar residues" evidence="1">
    <location>
        <begin position="12"/>
        <end position="26"/>
    </location>
</feature>
<dbReference type="PANTHER" id="PTHR34648">
    <property type="entry name" value="CLOCK-INTERACTING PACEMAKER"/>
    <property type="match status" value="1"/>
</dbReference>
<comment type="caution">
    <text evidence="2">The sequence shown here is derived from an EMBL/GenBank/DDBJ whole genome shotgun (WGS) entry which is preliminary data.</text>
</comment>
<evidence type="ECO:0000256" key="1">
    <source>
        <dbReference type="SAM" id="MobiDB-lite"/>
    </source>
</evidence>
<reference evidence="2 3" key="1">
    <citation type="submission" date="2024-06" db="EMBL/GenBank/DDBJ databases">
        <authorList>
            <person name="Pan Q."/>
            <person name="Wen M."/>
            <person name="Jouanno E."/>
            <person name="Zahm M."/>
            <person name="Klopp C."/>
            <person name="Cabau C."/>
            <person name="Louis A."/>
            <person name="Berthelot C."/>
            <person name="Parey E."/>
            <person name="Roest Crollius H."/>
            <person name="Montfort J."/>
            <person name="Robinson-Rechavi M."/>
            <person name="Bouchez O."/>
            <person name="Lampietro C."/>
            <person name="Lopez Roques C."/>
            <person name="Donnadieu C."/>
            <person name="Postlethwait J."/>
            <person name="Bobe J."/>
            <person name="Verreycken H."/>
            <person name="Guiguen Y."/>
        </authorList>
    </citation>
    <scope>NUCLEOTIDE SEQUENCE [LARGE SCALE GENOMIC DNA]</scope>
    <source>
        <strain evidence="2">Up_M1</strain>
        <tissue evidence="2">Testis</tissue>
    </source>
</reference>
<dbReference type="PANTHER" id="PTHR34648:SF6">
    <property type="entry name" value="CLOCK-INTERACTING PACEMAKER-RELATED"/>
    <property type="match status" value="1"/>
</dbReference>
<feature type="compositionally biased region" description="Polar residues" evidence="1">
    <location>
        <begin position="48"/>
        <end position="67"/>
    </location>
</feature>
<evidence type="ECO:0000313" key="2">
    <source>
        <dbReference type="EMBL" id="KAL0967697.1"/>
    </source>
</evidence>
<feature type="compositionally biased region" description="Low complexity" evidence="1">
    <location>
        <begin position="205"/>
        <end position="220"/>
    </location>
</feature>
<dbReference type="AlphaFoldDB" id="A0ABD0W8F1"/>
<gene>
    <name evidence="2" type="ORF">UPYG_G00255710</name>
</gene>
<dbReference type="EMBL" id="JAGEUA010000008">
    <property type="protein sequence ID" value="KAL0967697.1"/>
    <property type="molecule type" value="Genomic_DNA"/>
</dbReference>
<feature type="compositionally biased region" description="Low complexity" evidence="1">
    <location>
        <begin position="238"/>
        <end position="258"/>
    </location>
</feature>
<proteinExistence type="predicted"/>
<feature type="compositionally biased region" description="Basic and acidic residues" evidence="1">
    <location>
        <begin position="1"/>
        <end position="11"/>
    </location>
</feature>
<evidence type="ECO:0008006" key="4">
    <source>
        <dbReference type="Google" id="ProtNLM"/>
    </source>
</evidence>
<name>A0ABD0W8F1_UMBPY</name>
<accession>A0ABD0W8F1</accession>
<dbReference type="Proteomes" id="UP001557470">
    <property type="component" value="Unassembled WGS sequence"/>
</dbReference>
<sequence length="384" mass="41735">MSTKRKAEGHSRTMSKLQTKPGSSITDSERDSGFSDSSNIDTRDSDGLSRSASRTGSQHTASMSGSQPPKLAMVEGSYSKISPMIIMNNVLLKQPGDIPPSQKQWEFGTAVEVVQPGVQQPQVVFVQPVVSHRTNPKEASKRRRPKKYLPILRSYPKIAPHPGDSSGYSGRGSSCSSYSSSSESDRGVVLASSHRERHHREKQQRQQPVSSGSSGYSSHGLTHPSPSPCPQRRLALTPALSSSPIQPSPAISRSVFTPAPSPASSPTPLPPLASETPEKPPAHSLPPPSATDNDCGDNIKRKRFCNTYNILSKSGLLDITLRTKDLLRQNRRTQGDLDRLKEHTSLFLQALQNGDTSIWSRLQISLQEEENGSGWQGSLKADSD</sequence>
<keyword evidence="3" id="KW-1185">Reference proteome</keyword>
<evidence type="ECO:0000313" key="3">
    <source>
        <dbReference type="Proteomes" id="UP001557470"/>
    </source>
</evidence>
<organism evidence="2 3">
    <name type="scientific">Umbra pygmaea</name>
    <name type="common">Eastern mudminnow</name>
    <dbReference type="NCBI Taxonomy" id="75934"/>
    <lineage>
        <taxon>Eukaryota</taxon>
        <taxon>Metazoa</taxon>
        <taxon>Chordata</taxon>
        <taxon>Craniata</taxon>
        <taxon>Vertebrata</taxon>
        <taxon>Euteleostomi</taxon>
        <taxon>Actinopterygii</taxon>
        <taxon>Neopterygii</taxon>
        <taxon>Teleostei</taxon>
        <taxon>Protacanthopterygii</taxon>
        <taxon>Esociformes</taxon>
        <taxon>Umbridae</taxon>
        <taxon>Umbra</taxon>
    </lineage>
</organism>
<dbReference type="Pfam" id="PF15800">
    <property type="entry name" value="CiPC"/>
    <property type="match status" value="1"/>
</dbReference>